<dbReference type="PANTHER" id="PTHR46688">
    <property type="entry name" value="ADP-RIBOSYLATION FACTOR-LIKE PROTEIN 16"/>
    <property type="match status" value="1"/>
</dbReference>
<evidence type="ECO:0000256" key="2">
    <source>
        <dbReference type="ARBA" id="ARBA00023134"/>
    </source>
</evidence>
<dbReference type="InterPro" id="IPR006689">
    <property type="entry name" value="Small_GTPase_ARF/SAR"/>
</dbReference>
<dbReference type="Pfam" id="PF00025">
    <property type="entry name" value="Arf"/>
    <property type="match status" value="1"/>
</dbReference>
<protein>
    <recommendedName>
        <fullName evidence="7">ADP-ribosylation factor-like protein 16</fullName>
    </recommendedName>
</protein>
<organism evidence="5 6">
    <name type="scientific">Chlamydomonas eustigma</name>
    <dbReference type="NCBI Taxonomy" id="1157962"/>
    <lineage>
        <taxon>Eukaryota</taxon>
        <taxon>Viridiplantae</taxon>
        <taxon>Chlorophyta</taxon>
        <taxon>core chlorophytes</taxon>
        <taxon>Chlorophyceae</taxon>
        <taxon>CS clade</taxon>
        <taxon>Chlamydomonadales</taxon>
        <taxon>Chlamydomonadaceae</taxon>
        <taxon>Chlamydomonas</taxon>
    </lineage>
</organism>
<feature type="binding site" evidence="4">
    <location>
        <position position="66"/>
    </location>
    <ligand>
        <name>Mg(2+)</name>
        <dbReference type="ChEBI" id="CHEBI:18420"/>
    </ligand>
</feature>
<sequence>MAQCLPFCSTNDIATVGDGTCDVLIVGLEGSGKSLLCRRLQTVGHDIINKKVGNFSSDFSAYTVTTNGIQLTEVPCQAPNGATKLPFNSLILREVGGQMSPLWPQYFEDCRMAIFVVDAADAGAITPAVVELFEMLQHPKMKNKPVCTILNKQDQALVLSRQEIELVMHLADLERVHVAGFMTLELSSIPNSGRADGTIVRDSIVTLLEWMVDNKCIALGYNAPSRVTVHQTASLFVPKWDVTAQVS</sequence>
<evidence type="ECO:0000256" key="1">
    <source>
        <dbReference type="ARBA" id="ARBA00022741"/>
    </source>
</evidence>
<keyword evidence="1 3" id="KW-0547">Nucleotide-binding</keyword>
<feature type="binding site" evidence="4">
    <location>
        <position position="34"/>
    </location>
    <ligand>
        <name>Mg(2+)</name>
        <dbReference type="ChEBI" id="CHEBI:18420"/>
    </ligand>
</feature>
<keyword evidence="4" id="KW-0479">Metal-binding</keyword>
<feature type="binding site" evidence="3">
    <location>
        <begin position="27"/>
        <end position="34"/>
    </location>
    <ligand>
        <name>GTP</name>
        <dbReference type="ChEBI" id="CHEBI:37565"/>
    </ligand>
</feature>
<dbReference type="GO" id="GO:0046872">
    <property type="term" value="F:metal ion binding"/>
    <property type="evidence" value="ECO:0007669"/>
    <property type="project" value="UniProtKB-KW"/>
</dbReference>
<evidence type="ECO:0000256" key="4">
    <source>
        <dbReference type="PIRSR" id="PIRSR606689-2"/>
    </source>
</evidence>
<dbReference type="PROSITE" id="PS51417">
    <property type="entry name" value="ARF"/>
    <property type="match status" value="1"/>
</dbReference>
<evidence type="ECO:0008006" key="7">
    <source>
        <dbReference type="Google" id="ProtNLM"/>
    </source>
</evidence>
<dbReference type="Proteomes" id="UP000232323">
    <property type="component" value="Unassembled WGS sequence"/>
</dbReference>
<dbReference type="GO" id="GO:0003924">
    <property type="term" value="F:GTPase activity"/>
    <property type="evidence" value="ECO:0007669"/>
    <property type="project" value="InterPro"/>
</dbReference>
<feature type="binding site" evidence="3">
    <location>
        <begin position="151"/>
        <end position="154"/>
    </location>
    <ligand>
        <name>GTP</name>
        <dbReference type="ChEBI" id="CHEBI:37565"/>
    </ligand>
</feature>
<feature type="binding site" evidence="3">
    <location>
        <position position="97"/>
    </location>
    <ligand>
        <name>GTP</name>
        <dbReference type="ChEBI" id="CHEBI:37565"/>
    </ligand>
</feature>
<dbReference type="Gene3D" id="3.40.50.300">
    <property type="entry name" value="P-loop containing nucleotide triphosphate hydrolases"/>
    <property type="match status" value="1"/>
</dbReference>
<keyword evidence="4" id="KW-0460">Magnesium</keyword>
<accession>A0A250XIE0</accession>
<evidence type="ECO:0000313" key="5">
    <source>
        <dbReference type="EMBL" id="GAX82857.1"/>
    </source>
</evidence>
<name>A0A250XIE0_9CHLO</name>
<reference evidence="5 6" key="1">
    <citation type="submission" date="2017-08" db="EMBL/GenBank/DDBJ databases">
        <title>Acidophilic green algal genome provides insights into adaptation to an acidic environment.</title>
        <authorList>
            <person name="Hirooka S."/>
            <person name="Hirose Y."/>
            <person name="Kanesaki Y."/>
            <person name="Higuchi S."/>
            <person name="Fujiwara T."/>
            <person name="Onuma R."/>
            <person name="Era A."/>
            <person name="Ohbayashi R."/>
            <person name="Uzuka A."/>
            <person name="Nozaki H."/>
            <person name="Yoshikawa H."/>
            <person name="Miyagishima S.Y."/>
        </authorList>
    </citation>
    <scope>NUCLEOTIDE SEQUENCE [LARGE SCALE GENOMIC DNA]</scope>
    <source>
        <strain evidence="5 6">NIES-2499</strain>
    </source>
</reference>
<keyword evidence="6" id="KW-1185">Reference proteome</keyword>
<dbReference type="InterPro" id="IPR027417">
    <property type="entry name" value="P-loop_NTPase"/>
</dbReference>
<dbReference type="AlphaFoldDB" id="A0A250XIE0"/>
<proteinExistence type="predicted"/>
<dbReference type="OrthoDB" id="526559at2759"/>
<dbReference type="STRING" id="1157962.A0A250XIE0"/>
<dbReference type="GO" id="GO:0005525">
    <property type="term" value="F:GTP binding"/>
    <property type="evidence" value="ECO:0007669"/>
    <property type="project" value="UniProtKB-KW"/>
</dbReference>
<dbReference type="EMBL" id="BEGY01000087">
    <property type="protein sequence ID" value="GAX82857.1"/>
    <property type="molecule type" value="Genomic_DNA"/>
</dbReference>
<dbReference type="SUPFAM" id="SSF52540">
    <property type="entry name" value="P-loop containing nucleoside triphosphate hydrolases"/>
    <property type="match status" value="1"/>
</dbReference>
<keyword evidence="2 3" id="KW-0342">GTP-binding</keyword>
<dbReference type="PANTHER" id="PTHR46688:SF1">
    <property type="entry name" value="ADP-RIBOSYLATION FACTOR-LIKE PROTEIN 16"/>
    <property type="match status" value="1"/>
</dbReference>
<evidence type="ECO:0000256" key="3">
    <source>
        <dbReference type="PIRSR" id="PIRSR606689-1"/>
    </source>
</evidence>
<evidence type="ECO:0000313" key="6">
    <source>
        <dbReference type="Proteomes" id="UP000232323"/>
    </source>
</evidence>
<gene>
    <name evidence="5" type="ORF">CEUSTIGMA_g10283.t1</name>
</gene>
<comment type="caution">
    <text evidence="5">The sequence shown here is derived from an EMBL/GenBank/DDBJ whole genome shotgun (WGS) entry which is preliminary data.</text>
</comment>